<dbReference type="OrthoDB" id="2414723at2759"/>
<feature type="region of interest" description="Disordered" evidence="1">
    <location>
        <begin position="186"/>
        <end position="297"/>
    </location>
</feature>
<evidence type="ECO:0000313" key="3">
    <source>
        <dbReference type="Proteomes" id="UP000823405"/>
    </source>
</evidence>
<feature type="compositionally biased region" description="Basic residues" evidence="1">
    <location>
        <begin position="651"/>
        <end position="663"/>
    </location>
</feature>
<feature type="compositionally biased region" description="Polar residues" evidence="1">
    <location>
        <begin position="288"/>
        <end position="297"/>
    </location>
</feature>
<feature type="region of interest" description="Disordered" evidence="1">
    <location>
        <begin position="522"/>
        <end position="688"/>
    </location>
</feature>
<feature type="compositionally biased region" description="Polar residues" evidence="1">
    <location>
        <begin position="816"/>
        <end position="826"/>
    </location>
</feature>
<feature type="compositionally biased region" description="Polar residues" evidence="1">
    <location>
        <begin position="187"/>
        <end position="203"/>
    </location>
</feature>
<dbReference type="PANTHER" id="PTHR13275:SF4">
    <property type="entry name" value="VACUOLAR PROTEIN SORTING-ASSOCIATED PROTEIN 72 HOMOLOG"/>
    <property type="match status" value="1"/>
</dbReference>
<evidence type="ECO:0000256" key="1">
    <source>
        <dbReference type="SAM" id="MobiDB-lite"/>
    </source>
</evidence>
<feature type="region of interest" description="Disordered" evidence="1">
    <location>
        <begin position="148"/>
        <end position="173"/>
    </location>
</feature>
<feature type="compositionally biased region" description="Polar residues" evidence="1">
    <location>
        <begin position="898"/>
        <end position="908"/>
    </location>
</feature>
<keyword evidence="3" id="KW-1185">Reference proteome</keyword>
<evidence type="ECO:0000313" key="2">
    <source>
        <dbReference type="EMBL" id="KAG0318488.1"/>
    </source>
</evidence>
<name>A0A9P6UT30_9FUNG</name>
<organism evidence="2 3">
    <name type="scientific">Linnemannia gamsii</name>
    <dbReference type="NCBI Taxonomy" id="64522"/>
    <lineage>
        <taxon>Eukaryota</taxon>
        <taxon>Fungi</taxon>
        <taxon>Fungi incertae sedis</taxon>
        <taxon>Mucoromycota</taxon>
        <taxon>Mortierellomycotina</taxon>
        <taxon>Mortierellomycetes</taxon>
        <taxon>Mortierellales</taxon>
        <taxon>Mortierellaceae</taxon>
        <taxon>Linnemannia</taxon>
    </lineage>
</organism>
<feature type="compositionally biased region" description="Low complexity" evidence="1">
    <location>
        <begin position="851"/>
        <end position="862"/>
    </location>
</feature>
<feature type="compositionally biased region" description="Low complexity" evidence="1">
    <location>
        <begin position="618"/>
        <end position="634"/>
    </location>
</feature>
<feature type="compositionally biased region" description="Polar residues" evidence="1">
    <location>
        <begin position="559"/>
        <end position="569"/>
    </location>
</feature>
<feature type="compositionally biased region" description="Basic residues" evidence="1">
    <location>
        <begin position="530"/>
        <end position="546"/>
    </location>
</feature>
<comment type="caution">
    <text evidence="2">The sequence shown here is derived from an EMBL/GenBank/DDBJ whole genome shotgun (WGS) entry which is preliminary data.</text>
</comment>
<dbReference type="AlphaFoldDB" id="A0A9P6UT30"/>
<feature type="compositionally biased region" description="Low complexity" evidence="1">
    <location>
        <begin position="909"/>
        <end position="941"/>
    </location>
</feature>
<feature type="compositionally biased region" description="Basic and acidic residues" evidence="1">
    <location>
        <begin position="831"/>
        <end position="850"/>
    </location>
</feature>
<dbReference type="PANTHER" id="PTHR13275">
    <property type="entry name" value="YL-1 PROTEIN TRANSCRIPTION FACTOR-LIKE 1"/>
    <property type="match status" value="1"/>
</dbReference>
<accession>A0A9P6UT30</accession>
<feature type="region of interest" description="Disordered" evidence="1">
    <location>
        <begin position="33"/>
        <end position="60"/>
    </location>
</feature>
<reference evidence="2" key="1">
    <citation type="journal article" date="2020" name="Fungal Divers.">
        <title>Resolving the Mortierellaceae phylogeny through synthesis of multi-gene phylogenetics and phylogenomics.</title>
        <authorList>
            <person name="Vandepol N."/>
            <person name="Liber J."/>
            <person name="Desiro A."/>
            <person name="Na H."/>
            <person name="Kennedy M."/>
            <person name="Barry K."/>
            <person name="Grigoriev I.V."/>
            <person name="Miller A.N."/>
            <person name="O'Donnell K."/>
            <person name="Stajich J.E."/>
            <person name="Bonito G."/>
        </authorList>
    </citation>
    <scope>NUCLEOTIDE SEQUENCE</scope>
    <source>
        <strain evidence="2">NVP60</strain>
    </source>
</reference>
<sequence>MNPFSVVSHIQSNLPSLPTALLQRRKSAAVNVVVQTSPATKPSSPSTTTTRTPPLPPHAPTIIEEHQQEKELIEQASAAPVPNKPRNNPQAIIGSFDGATEAEMEPTAVDFSTDLDSQNVNRHSIHIMPVSTSSPPVAEEKTLQRTALRRHTSFPTPTVQSAPSDDNGLPARAASLDGYDRAKVLKSSPSDAVQSTTMISQPRPSHLRHTRSSSLPHSLVGPAQTPRSPATVPTPHGPASLLSNIPAVDSSIVESDEDSEEDSEDSLEDSEEDSEEDGAEEHPEDQDQSSQTRSHFGSVSDLAAPALTLGKEPVIITPPTSPSLNAAATAAKAPTAPVPVPAPIAGRSRAMIPTIPRPSPLMPFRAARKVVSSVTTAGTGLLPTKEQLNSIPVAGRILSHPVMDSTLSYIAEKASERGIDLHALTGGIDPKLIRPEDVPYRKLNKTMIHQAMTLSVLSVQKEELSKAMDDENGDDAFELYLAAVNTLLHSLPFETCDPLRREAFEIQLRSFLEDQLCKKDDGYLSESGRASKKLRRRRRRRHRQHHDHATSLIHHHTQETTAEPTTSQGHQRRQQIRQKNLQREQHIKQQQLMMQQQAMEKQQQQEQKEKRRQEKKIAAAMSAAAASQKQSGKPSAPPAAHQERSAAAAGKKSKRSSHSRRRQAAQYASQHPEAYDDHNNNNGSGLGDTIISTAVHSAIRLKQSPIPDVVKSCLRTSKTIFNKVDERFHLQDKAWELSKNSLEKAIELDEQYAIHEVVTETVFATLTGLVKAGIAYKESPSYATVRAAAADNGKIAAAPPVQVLESSPSFSSSRSQHPQGAQPSSSKRTKSKDVKKAAALKEKEKEKEKAAAAATRSSITSRWTRRPQSVVVESEASSDSEDTGDSDSESDSDSEAEQQQTKKTFNNKFASSSFASSSSSSAFSSASSSCSSTAGSGTESGSDSDNETVELNHETLRPSATRRGYGHGPDTSKLPPPPPYSEQVREKIDMFMALKGAASLLVGSL</sequence>
<feature type="compositionally biased region" description="Acidic residues" evidence="1">
    <location>
        <begin position="254"/>
        <end position="287"/>
    </location>
</feature>
<gene>
    <name evidence="2" type="ORF">BGZ97_003668</name>
</gene>
<proteinExistence type="predicted"/>
<feature type="compositionally biased region" description="Basic and acidic residues" evidence="1">
    <location>
        <begin position="606"/>
        <end position="617"/>
    </location>
</feature>
<feature type="compositionally biased region" description="Low complexity" evidence="1">
    <location>
        <begin position="36"/>
        <end position="52"/>
    </location>
</feature>
<dbReference type="Proteomes" id="UP000823405">
    <property type="component" value="Unassembled WGS sequence"/>
</dbReference>
<feature type="compositionally biased region" description="Low complexity" evidence="1">
    <location>
        <begin position="588"/>
        <end position="605"/>
    </location>
</feature>
<dbReference type="EMBL" id="JAAAIN010000188">
    <property type="protein sequence ID" value="KAG0318488.1"/>
    <property type="molecule type" value="Genomic_DNA"/>
</dbReference>
<protein>
    <submittedName>
        <fullName evidence="2">Uncharacterized protein</fullName>
    </submittedName>
</protein>
<feature type="compositionally biased region" description="Low complexity" evidence="1">
    <location>
        <begin position="806"/>
        <end position="815"/>
    </location>
</feature>
<feature type="compositionally biased region" description="Polar residues" evidence="1">
    <location>
        <begin position="153"/>
        <end position="164"/>
    </location>
</feature>
<dbReference type="GO" id="GO:0005634">
    <property type="term" value="C:nucleus"/>
    <property type="evidence" value="ECO:0007669"/>
    <property type="project" value="TreeGrafter"/>
</dbReference>
<feature type="compositionally biased region" description="Acidic residues" evidence="1">
    <location>
        <begin position="876"/>
        <end position="896"/>
    </location>
</feature>
<feature type="region of interest" description="Disordered" evidence="1">
    <location>
        <begin position="805"/>
        <end position="983"/>
    </location>
</feature>